<dbReference type="InterPro" id="IPR013783">
    <property type="entry name" value="Ig-like_fold"/>
</dbReference>
<dbReference type="Gene3D" id="2.160.20.10">
    <property type="entry name" value="Single-stranded right-handed beta-helix, Pectin lyase-like"/>
    <property type="match status" value="1"/>
</dbReference>
<dbReference type="SMART" id="SM00710">
    <property type="entry name" value="PbH1"/>
    <property type="match status" value="5"/>
</dbReference>
<dbReference type="InterPro" id="IPR011050">
    <property type="entry name" value="Pectin_lyase_fold/virulence"/>
</dbReference>
<dbReference type="InterPro" id="IPR006626">
    <property type="entry name" value="PbH1"/>
</dbReference>
<comment type="caution">
    <text evidence="3">The sequence shown here is derived from an EMBL/GenBank/DDBJ whole genome shotgun (WGS) entry which is preliminary data.</text>
</comment>
<dbReference type="Pfam" id="PF05048">
    <property type="entry name" value="NosD"/>
    <property type="match status" value="1"/>
</dbReference>
<evidence type="ECO:0000313" key="4">
    <source>
        <dbReference type="Proteomes" id="UP000230671"/>
    </source>
</evidence>
<proteinExistence type="predicted"/>
<feature type="coiled-coil region" evidence="1">
    <location>
        <begin position="734"/>
        <end position="781"/>
    </location>
</feature>
<dbReference type="InterPro" id="IPR012334">
    <property type="entry name" value="Pectin_lyas_fold"/>
</dbReference>
<dbReference type="EMBL" id="PCSO01000038">
    <property type="protein sequence ID" value="PIP51010.1"/>
    <property type="molecule type" value="Genomic_DNA"/>
</dbReference>
<reference evidence="3 4" key="1">
    <citation type="submission" date="2017-09" db="EMBL/GenBank/DDBJ databases">
        <title>Depth-based differentiation of microbial function through sediment-hosted aquifers and enrichment of novel symbionts in the deep terrestrial subsurface.</title>
        <authorList>
            <person name="Probst A.J."/>
            <person name="Ladd B."/>
            <person name="Jarett J.K."/>
            <person name="Geller-Mcgrath D.E."/>
            <person name="Sieber C.M."/>
            <person name="Emerson J.B."/>
            <person name="Anantharaman K."/>
            <person name="Thomas B.C."/>
            <person name="Malmstrom R."/>
            <person name="Stieglmeier M."/>
            <person name="Klingl A."/>
            <person name="Woyke T."/>
            <person name="Ryan C.M."/>
            <person name="Banfield J.F."/>
        </authorList>
    </citation>
    <scope>NUCLEOTIDE SEQUENCE [LARGE SCALE GENOMIC DNA]</scope>
    <source>
        <strain evidence="3">CG23_combo_of_CG06-09_8_20_14_all_41_73</strain>
    </source>
</reference>
<name>A0A2H0B1V3_9BACT</name>
<evidence type="ECO:0000313" key="3">
    <source>
        <dbReference type="EMBL" id="PIP51010.1"/>
    </source>
</evidence>
<dbReference type="SUPFAM" id="SSF51126">
    <property type="entry name" value="Pectin lyase-like"/>
    <property type="match status" value="1"/>
</dbReference>
<keyword evidence="1" id="KW-0175">Coiled coil</keyword>
<evidence type="ECO:0000256" key="1">
    <source>
        <dbReference type="SAM" id="Coils"/>
    </source>
</evidence>
<accession>A0A2H0B1V3</accession>
<gene>
    <name evidence="3" type="ORF">COX11_00950</name>
</gene>
<organism evidence="3 4">
    <name type="scientific">Candidatus Berkelbacteria bacterium CG23_combo_of_CG06-09_8_20_14_all_41_73</name>
    <dbReference type="NCBI Taxonomy" id="1974519"/>
    <lineage>
        <taxon>Bacteria</taxon>
        <taxon>Candidatus Berkelbacteria</taxon>
    </lineage>
</organism>
<evidence type="ECO:0000259" key="2">
    <source>
        <dbReference type="Pfam" id="PF05048"/>
    </source>
</evidence>
<protein>
    <recommendedName>
        <fullName evidence="2">Periplasmic copper-binding protein NosD beta helix domain-containing protein</fullName>
    </recommendedName>
</protein>
<dbReference type="Proteomes" id="UP000230671">
    <property type="component" value="Unassembled WGS sequence"/>
</dbReference>
<dbReference type="AlphaFoldDB" id="A0A2H0B1V3"/>
<feature type="domain" description="Periplasmic copper-binding protein NosD beta helix" evidence="2">
    <location>
        <begin position="79"/>
        <end position="202"/>
    </location>
</feature>
<dbReference type="Gene3D" id="3.90.70.10">
    <property type="entry name" value="Cysteine proteinases"/>
    <property type="match status" value="1"/>
</dbReference>
<dbReference type="Gene3D" id="2.60.40.10">
    <property type="entry name" value="Immunoglobulins"/>
    <property type="match status" value="1"/>
</dbReference>
<sequence length="818" mass="91787">MNNKLITIILLNIGLFLITPLSILAEEETLFLPADCSTYGIWDAGNQTCTLTQDLTKAVEITADNITLDCNGHSITGPGSGRGIYLNTKQGVIIKKCLVNNFNLGIDLFDSSNNQITESDIFNNNFFGFSLMCSSNNIIAENSIFENGEIGLYLACLIPTSNNLIYHNNFINNEEQIVDEDYPNSFDNGYPAGGNYYDDYAGIDLYSGPDQEEPGPDGIGDTPYVFAGGQDNYPFMEESGWTVPVNQPPTFFNLNQYKSDIQTEIVEGGITTESTVVFKATVSDPDNDQVKLQIELKEFNQSFNETSLVESGFVLSGQQAQITRYGLVEGQYHWRARAADARGAVSDWQEFGTAGNVDFEVKLVPLYTQIISPYPSIEETDLWDDLRYGTGNYPECRDSQLGYSAIRSCGCAITSEVMILRFHGVTTDVDGNDVNPQTFNEWLTNNSGYWPDGGAKWEKIQEYSRDEFGFARVVYDGPVNYKDNATLDLYLNGLLPVILYQKVLVQGESTSHFIVADGKLATTHTIKDPAWYNTKYLTQAVDSYVQNYNNYFYGLRLFHPTLALRGVDSISLNLASPAELLVTDPQGRKLGKDPINDIEYNEIPGGSYYLEGIGNPFPEIPAPTKESKFIWIPDPLEGEYNIQIIGTELGEYTLDFLAYNEAGESTSATLKGVTDAEVTSNYSVNYTSIPGEITEIERVVTIEDAVGDVEMSYELGWITKKFVKDILIVKLKVAQLLEEQKEKQLEHFDKLIEKAKNPIVRQELEKAKEEYEKRMNKVITRTLELFIKEVRFYTNKGYITEKALELLIEDAQYIIEHL</sequence>
<dbReference type="InterPro" id="IPR007742">
    <property type="entry name" value="NosD_dom"/>
</dbReference>